<evidence type="ECO:0000313" key="1">
    <source>
        <dbReference type="EMBL" id="VCW97381.1"/>
    </source>
</evidence>
<sequence length="48" mass="5421">MSWMRTLRSREIRCEVSLLVSSQARNAGFHASGLESHVTKAICSTWIN</sequence>
<evidence type="ECO:0000313" key="2">
    <source>
        <dbReference type="Proteomes" id="UP000269945"/>
    </source>
</evidence>
<proteinExistence type="predicted"/>
<accession>A0A9X9Q2A8</accession>
<dbReference type="Proteomes" id="UP000269945">
    <property type="component" value="Unassembled WGS sequence"/>
</dbReference>
<reference evidence="1 2" key="1">
    <citation type="submission" date="2018-10" db="EMBL/GenBank/DDBJ databases">
        <authorList>
            <person name="Ekblom R."/>
            <person name="Jareborg N."/>
        </authorList>
    </citation>
    <scope>NUCLEOTIDE SEQUENCE [LARGE SCALE GENOMIC DNA]</scope>
    <source>
        <tissue evidence="1">Muscle</tissue>
    </source>
</reference>
<gene>
    <name evidence="1" type="ORF">BN2614_LOCUS4</name>
</gene>
<organism evidence="1 2">
    <name type="scientific">Gulo gulo</name>
    <name type="common">Wolverine</name>
    <name type="synonym">Gluton</name>
    <dbReference type="NCBI Taxonomy" id="48420"/>
    <lineage>
        <taxon>Eukaryota</taxon>
        <taxon>Metazoa</taxon>
        <taxon>Chordata</taxon>
        <taxon>Craniata</taxon>
        <taxon>Vertebrata</taxon>
        <taxon>Euteleostomi</taxon>
        <taxon>Mammalia</taxon>
        <taxon>Eutheria</taxon>
        <taxon>Laurasiatheria</taxon>
        <taxon>Carnivora</taxon>
        <taxon>Caniformia</taxon>
        <taxon>Musteloidea</taxon>
        <taxon>Mustelidae</taxon>
        <taxon>Guloninae</taxon>
        <taxon>Gulo</taxon>
    </lineage>
</organism>
<name>A0A9X9Q2A8_GULGU</name>
<comment type="caution">
    <text evidence="1">The sequence shown here is derived from an EMBL/GenBank/DDBJ whole genome shotgun (WGS) entry which is preliminary data.</text>
</comment>
<dbReference type="AlphaFoldDB" id="A0A9X9Q2A8"/>
<dbReference type="EMBL" id="CYRY02021578">
    <property type="protein sequence ID" value="VCW97381.1"/>
    <property type="molecule type" value="Genomic_DNA"/>
</dbReference>
<keyword evidence="2" id="KW-1185">Reference proteome</keyword>
<protein>
    <submittedName>
        <fullName evidence="1">Uncharacterized protein</fullName>
    </submittedName>
</protein>